<dbReference type="InterPro" id="IPR014043">
    <property type="entry name" value="Acyl_transferase_dom"/>
</dbReference>
<organism evidence="9 10">
    <name type="scientific">Ramlibacter monticola</name>
    <dbReference type="NCBI Taxonomy" id="1926872"/>
    <lineage>
        <taxon>Bacteria</taxon>
        <taxon>Pseudomonadati</taxon>
        <taxon>Pseudomonadota</taxon>
        <taxon>Betaproteobacteria</taxon>
        <taxon>Burkholderiales</taxon>
        <taxon>Comamonadaceae</taxon>
        <taxon>Ramlibacter</taxon>
    </lineage>
</organism>
<dbReference type="Proteomes" id="UP000599109">
    <property type="component" value="Unassembled WGS sequence"/>
</dbReference>
<dbReference type="InterPro" id="IPR050858">
    <property type="entry name" value="Mal-CoA-ACP_Trans/PKS_FabD"/>
</dbReference>
<dbReference type="GO" id="GO:0004314">
    <property type="term" value="F:[acyl-carrier-protein] S-malonyltransferase activity"/>
    <property type="evidence" value="ECO:0007669"/>
    <property type="project" value="UniProtKB-EC"/>
</dbReference>
<dbReference type="InterPro" id="IPR001227">
    <property type="entry name" value="Ac_transferase_dom_sf"/>
</dbReference>
<evidence type="ECO:0000256" key="1">
    <source>
        <dbReference type="ARBA" id="ARBA00013258"/>
    </source>
</evidence>
<dbReference type="InterPro" id="IPR016035">
    <property type="entry name" value="Acyl_Trfase/lysoPLipase"/>
</dbReference>
<dbReference type="Pfam" id="PF00698">
    <property type="entry name" value="Acyl_transf_1"/>
    <property type="match status" value="1"/>
</dbReference>
<keyword evidence="10" id="KW-1185">Reference proteome</keyword>
<dbReference type="RefSeq" id="WP_201677102.1">
    <property type="nucleotide sequence ID" value="NZ_JAEQNE010000008.1"/>
</dbReference>
<dbReference type="GO" id="GO:0006633">
    <property type="term" value="P:fatty acid biosynthetic process"/>
    <property type="evidence" value="ECO:0007669"/>
    <property type="project" value="TreeGrafter"/>
</dbReference>
<dbReference type="GO" id="GO:0005829">
    <property type="term" value="C:cytosol"/>
    <property type="evidence" value="ECO:0007669"/>
    <property type="project" value="TreeGrafter"/>
</dbReference>
<comment type="similarity">
    <text evidence="6">Belongs to the fabD family.</text>
</comment>
<dbReference type="AlphaFoldDB" id="A0A936Z717"/>
<dbReference type="InterPro" id="IPR024925">
    <property type="entry name" value="Malonyl_CoA-ACP_transAc"/>
</dbReference>
<dbReference type="SUPFAM" id="SSF55048">
    <property type="entry name" value="Probable ACP-binding domain of malonyl-CoA ACP transacylase"/>
    <property type="match status" value="1"/>
</dbReference>
<evidence type="ECO:0000256" key="7">
    <source>
        <dbReference type="PIRSR" id="PIRSR000446-1"/>
    </source>
</evidence>
<dbReference type="PANTHER" id="PTHR42681:SF1">
    <property type="entry name" value="MALONYL-COA-ACYL CARRIER PROTEIN TRANSACYLASE, MITOCHONDRIAL"/>
    <property type="match status" value="1"/>
</dbReference>
<dbReference type="EC" id="2.3.1.39" evidence="1 6"/>
<feature type="active site" evidence="7">
    <location>
        <position position="91"/>
    </location>
</feature>
<keyword evidence="4 6" id="KW-0012">Acyltransferase</keyword>
<dbReference type="NCBIfam" id="TIGR00128">
    <property type="entry name" value="fabD"/>
    <property type="match status" value="1"/>
</dbReference>
<dbReference type="Gene3D" id="3.40.366.10">
    <property type="entry name" value="Malonyl-Coenzyme A Acyl Carrier Protein, domain 2"/>
    <property type="match status" value="1"/>
</dbReference>
<evidence type="ECO:0000259" key="8">
    <source>
        <dbReference type="SMART" id="SM00827"/>
    </source>
</evidence>
<evidence type="ECO:0000256" key="2">
    <source>
        <dbReference type="ARBA" id="ARBA00018953"/>
    </source>
</evidence>
<comment type="caution">
    <text evidence="9">The sequence shown here is derived from an EMBL/GenBank/DDBJ whole genome shotgun (WGS) entry which is preliminary data.</text>
</comment>
<evidence type="ECO:0000256" key="4">
    <source>
        <dbReference type="ARBA" id="ARBA00023315"/>
    </source>
</evidence>
<name>A0A936Z717_9BURK</name>
<accession>A0A936Z717</accession>
<dbReference type="SMART" id="SM00827">
    <property type="entry name" value="PKS_AT"/>
    <property type="match status" value="1"/>
</dbReference>
<reference evidence="9 10" key="1">
    <citation type="journal article" date="2017" name="Int. J. Syst. Evol. Microbiol.">
        <title>Ramlibacter monticola sp. nov., isolated from forest soil.</title>
        <authorList>
            <person name="Chaudhary D.K."/>
            <person name="Kim J."/>
        </authorList>
    </citation>
    <scope>NUCLEOTIDE SEQUENCE [LARGE SCALE GENOMIC DNA]</scope>
    <source>
        <strain evidence="9 10">KACC 19175</strain>
    </source>
</reference>
<dbReference type="EMBL" id="JAEQNE010000008">
    <property type="protein sequence ID" value="MBL0394432.1"/>
    <property type="molecule type" value="Genomic_DNA"/>
</dbReference>
<dbReference type="SUPFAM" id="SSF52151">
    <property type="entry name" value="FabD/lysophospholipase-like"/>
    <property type="match status" value="1"/>
</dbReference>
<gene>
    <name evidence="9" type="primary">fabD</name>
    <name evidence="9" type="ORF">JJ685_25055</name>
</gene>
<dbReference type="PANTHER" id="PTHR42681">
    <property type="entry name" value="MALONYL-COA-ACYL CARRIER PROTEIN TRANSACYLASE, MITOCHONDRIAL"/>
    <property type="match status" value="1"/>
</dbReference>
<evidence type="ECO:0000313" key="9">
    <source>
        <dbReference type="EMBL" id="MBL0394432.1"/>
    </source>
</evidence>
<evidence type="ECO:0000256" key="5">
    <source>
        <dbReference type="ARBA" id="ARBA00048462"/>
    </source>
</evidence>
<dbReference type="PIRSF" id="PIRSF000446">
    <property type="entry name" value="Mct"/>
    <property type="match status" value="1"/>
</dbReference>
<dbReference type="Gene3D" id="3.30.70.250">
    <property type="entry name" value="Malonyl-CoA ACP transacylase, ACP-binding"/>
    <property type="match status" value="1"/>
</dbReference>
<evidence type="ECO:0000256" key="3">
    <source>
        <dbReference type="ARBA" id="ARBA00022679"/>
    </source>
</evidence>
<dbReference type="FunFam" id="3.30.70.250:FF:000001">
    <property type="entry name" value="Malonyl CoA-acyl carrier protein transacylase"/>
    <property type="match status" value="1"/>
</dbReference>
<evidence type="ECO:0000256" key="6">
    <source>
        <dbReference type="PIRNR" id="PIRNR000446"/>
    </source>
</evidence>
<comment type="catalytic activity">
    <reaction evidence="5 6">
        <text>holo-[ACP] + malonyl-CoA = malonyl-[ACP] + CoA</text>
        <dbReference type="Rhea" id="RHEA:41792"/>
        <dbReference type="Rhea" id="RHEA-COMP:9623"/>
        <dbReference type="Rhea" id="RHEA-COMP:9685"/>
        <dbReference type="ChEBI" id="CHEBI:57287"/>
        <dbReference type="ChEBI" id="CHEBI:57384"/>
        <dbReference type="ChEBI" id="CHEBI:64479"/>
        <dbReference type="ChEBI" id="CHEBI:78449"/>
        <dbReference type="EC" id="2.3.1.39"/>
    </reaction>
</comment>
<feature type="active site" evidence="7">
    <location>
        <position position="206"/>
    </location>
</feature>
<feature type="domain" description="Malonyl-CoA:ACP transacylase (MAT)" evidence="8">
    <location>
        <begin position="7"/>
        <end position="312"/>
    </location>
</feature>
<protein>
    <recommendedName>
        <fullName evidence="2 6">Malonyl CoA-acyl carrier protein transacylase</fullName>
        <ecNumber evidence="1 6">2.3.1.39</ecNumber>
    </recommendedName>
</protein>
<evidence type="ECO:0000313" key="10">
    <source>
        <dbReference type="Proteomes" id="UP000599109"/>
    </source>
</evidence>
<keyword evidence="3 6" id="KW-0808">Transferase</keyword>
<proteinExistence type="inferred from homology"/>
<dbReference type="InterPro" id="IPR004410">
    <property type="entry name" value="Malonyl_CoA-ACP_transAc_FabD"/>
</dbReference>
<sequence>MKPFAFVFPGQGSQAVGMLDGWGDHPAVVQTLKEASDALGEDVARLIKEGPKEALALTTNTQPVMLVAGIAAYRAWIAEGGPEPAVLAGHSLGEYTALVAAGALALADAAPLVRFRAQAMQDAVPVGTGAMAAILGLDAQKVIEGCAQAVRSFETNTSEVVEAVNFNDPAQTVIAGSKAAVDKACEVLKAAGAKRALPLPVSAPFHSSLMKPAAERLRERLAQTALQAPRIPVINNIEVKAETDPDRIRGALYEQAFGPVRWVECVRAIQAQGVTTILECGPGKVLAGLAKRIDGTLTTGAVYDPASLNEAKGLVQ</sequence>
<dbReference type="InterPro" id="IPR016036">
    <property type="entry name" value="Malonyl_transacylase_ACP-bd"/>
</dbReference>